<evidence type="ECO:0000256" key="2">
    <source>
        <dbReference type="SAM" id="Phobius"/>
    </source>
</evidence>
<keyword evidence="4" id="KW-1185">Reference proteome</keyword>
<feature type="compositionally biased region" description="Low complexity" evidence="1">
    <location>
        <begin position="153"/>
        <end position="165"/>
    </location>
</feature>
<feature type="transmembrane region" description="Helical" evidence="2">
    <location>
        <begin position="93"/>
        <end position="112"/>
    </location>
</feature>
<evidence type="ECO:0000256" key="1">
    <source>
        <dbReference type="SAM" id="MobiDB-lite"/>
    </source>
</evidence>
<keyword evidence="2" id="KW-0472">Membrane</keyword>
<evidence type="ECO:0000313" key="3">
    <source>
        <dbReference type="EMBL" id="MCQ4120685.1"/>
    </source>
</evidence>
<evidence type="ECO:0008006" key="5">
    <source>
        <dbReference type="Google" id="ProtNLM"/>
    </source>
</evidence>
<accession>A0ABT1QHW6</accession>
<organism evidence="3 4">
    <name type="scientific">Rhodococcus tibetensis</name>
    <dbReference type="NCBI Taxonomy" id="2965064"/>
    <lineage>
        <taxon>Bacteria</taxon>
        <taxon>Bacillati</taxon>
        <taxon>Actinomycetota</taxon>
        <taxon>Actinomycetes</taxon>
        <taxon>Mycobacteriales</taxon>
        <taxon>Nocardiaceae</taxon>
        <taxon>Rhodococcus</taxon>
    </lineage>
</organism>
<evidence type="ECO:0000313" key="4">
    <source>
        <dbReference type="Proteomes" id="UP001524501"/>
    </source>
</evidence>
<dbReference type="RefSeq" id="WP_255970491.1">
    <property type="nucleotide sequence ID" value="NZ_JANFQF010000012.1"/>
</dbReference>
<keyword evidence="2" id="KW-0812">Transmembrane</keyword>
<dbReference type="Proteomes" id="UP001524501">
    <property type="component" value="Unassembled WGS sequence"/>
</dbReference>
<proteinExistence type="predicted"/>
<name>A0ABT1QHW6_9NOCA</name>
<keyword evidence="2" id="KW-1133">Transmembrane helix</keyword>
<dbReference type="PANTHER" id="PTHR36974:SF1">
    <property type="entry name" value="DOXX FAMILY MEMBRANE PROTEIN"/>
    <property type="match status" value="1"/>
</dbReference>
<comment type="caution">
    <text evidence="3">The sequence shown here is derived from an EMBL/GenBank/DDBJ whole genome shotgun (WGS) entry which is preliminary data.</text>
</comment>
<dbReference type="EMBL" id="JANFQF010000012">
    <property type="protein sequence ID" value="MCQ4120685.1"/>
    <property type="molecule type" value="Genomic_DNA"/>
</dbReference>
<feature type="transmembrane region" description="Helical" evidence="2">
    <location>
        <begin position="124"/>
        <end position="143"/>
    </location>
</feature>
<sequence length="176" mass="18114">MEPLITLVVVTAAILLAGAAGIDRLRPWPVALRGGLAAMFVLTGGAHFFGLRAELIAMVPPALPNPALLVTLTGLLELAGATGLLLRRTAGWAAGCLTLLLILMFPANVYAAVEGLSAGPFEELVPRTLLQIVFVSATVAVLISSRRSRSSERSAAAHSPSGPGAALPPAPLPRSR</sequence>
<gene>
    <name evidence="3" type="ORF">NOF53_16145</name>
</gene>
<feature type="region of interest" description="Disordered" evidence="1">
    <location>
        <begin position="148"/>
        <end position="176"/>
    </location>
</feature>
<feature type="transmembrane region" description="Helical" evidence="2">
    <location>
        <begin position="67"/>
        <end position="86"/>
    </location>
</feature>
<feature type="compositionally biased region" description="Pro residues" evidence="1">
    <location>
        <begin position="166"/>
        <end position="176"/>
    </location>
</feature>
<protein>
    <recommendedName>
        <fullName evidence="5">DoxX family membrane protein</fullName>
    </recommendedName>
</protein>
<reference evidence="3 4" key="1">
    <citation type="submission" date="2022-07" db="EMBL/GenBank/DDBJ databases">
        <title>Degradation activity of malathion, p-nitrophenol and potential low-temperature adaptation strategy of Rhodococcus sp. FXJ9.536.</title>
        <authorList>
            <person name="Huang J."/>
            <person name="Huang Y."/>
        </authorList>
    </citation>
    <scope>NUCLEOTIDE SEQUENCE [LARGE SCALE GENOMIC DNA]</scope>
    <source>
        <strain evidence="3 4">FXJ9.536</strain>
    </source>
</reference>
<dbReference type="PANTHER" id="PTHR36974">
    <property type="entry name" value="MEMBRANE PROTEIN-RELATED"/>
    <property type="match status" value="1"/>
</dbReference>